<dbReference type="Gene3D" id="1.10.10.10">
    <property type="entry name" value="Winged helix-like DNA-binding domain superfamily/Winged helix DNA-binding domain"/>
    <property type="match status" value="1"/>
</dbReference>
<dbReference type="InterPro" id="IPR007627">
    <property type="entry name" value="RNA_pol_sigma70_r2"/>
</dbReference>
<dbReference type="Proteomes" id="UP000642070">
    <property type="component" value="Unassembled WGS sequence"/>
</dbReference>
<dbReference type="EMBL" id="BMPI01000053">
    <property type="protein sequence ID" value="GGM65990.1"/>
    <property type="molecule type" value="Genomic_DNA"/>
</dbReference>
<keyword evidence="9" id="KW-1185">Reference proteome</keyword>
<dbReference type="InterPro" id="IPR014284">
    <property type="entry name" value="RNA_pol_sigma-70_dom"/>
</dbReference>
<dbReference type="PANTHER" id="PTHR43133:SF50">
    <property type="entry name" value="ECF RNA POLYMERASE SIGMA FACTOR SIGM"/>
    <property type="match status" value="1"/>
</dbReference>
<evidence type="ECO:0000256" key="4">
    <source>
        <dbReference type="ARBA" id="ARBA00023125"/>
    </source>
</evidence>
<keyword evidence="4" id="KW-0238">DNA-binding</keyword>
<reference evidence="8" key="1">
    <citation type="journal article" date="2014" name="Int. J. Syst. Evol. Microbiol.">
        <title>Complete genome sequence of Corynebacterium casei LMG S-19264T (=DSM 44701T), isolated from a smear-ripened cheese.</title>
        <authorList>
            <consortium name="US DOE Joint Genome Institute (JGI-PGF)"/>
            <person name="Walter F."/>
            <person name="Albersmeier A."/>
            <person name="Kalinowski J."/>
            <person name="Ruckert C."/>
        </authorList>
    </citation>
    <scope>NUCLEOTIDE SEQUENCE</scope>
    <source>
        <strain evidence="8">JCM 19831</strain>
    </source>
</reference>
<accession>A0A917U8H2</accession>
<dbReference type="InterPro" id="IPR036388">
    <property type="entry name" value="WH-like_DNA-bd_sf"/>
</dbReference>
<name>A0A917U8H2_9ACTN</name>
<dbReference type="PANTHER" id="PTHR43133">
    <property type="entry name" value="RNA POLYMERASE ECF-TYPE SIGMA FACTO"/>
    <property type="match status" value="1"/>
</dbReference>
<dbReference type="GO" id="GO:0016987">
    <property type="term" value="F:sigma factor activity"/>
    <property type="evidence" value="ECO:0007669"/>
    <property type="project" value="UniProtKB-KW"/>
</dbReference>
<evidence type="ECO:0000259" key="6">
    <source>
        <dbReference type="Pfam" id="PF04542"/>
    </source>
</evidence>
<keyword evidence="5" id="KW-0804">Transcription</keyword>
<dbReference type="InterPro" id="IPR013324">
    <property type="entry name" value="RNA_pol_sigma_r3/r4-like"/>
</dbReference>
<dbReference type="NCBIfam" id="TIGR02937">
    <property type="entry name" value="sigma70-ECF"/>
    <property type="match status" value="1"/>
</dbReference>
<dbReference type="SUPFAM" id="SSF88659">
    <property type="entry name" value="Sigma3 and sigma4 domains of RNA polymerase sigma factors"/>
    <property type="match status" value="1"/>
</dbReference>
<dbReference type="SUPFAM" id="SSF88946">
    <property type="entry name" value="Sigma2 domain of RNA polymerase sigma factors"/>
    <property type="match status" value="1"/>
</dbReference>
<dbReference type="CDD" id="cd06171">
    <property type="entry name" value="Sigma70_r4"/>
    <property type="match status" value="1"/>
</dbReference>
<feature type="domain" description="RNA polymerase sigma factor 70 region 4 type 2" evidence="7">
    <location>
        <begin position="127"/>
        <end position="179"/>
    </location>
</feature>
<keyword evidence="3" id="KW-0731">Sigma factor</keyword>
<dbReference type="Gene3D" id="1.10.1740.10">
    <property type="match status" value="1"/>
</dbReference>
<dbReference type="InterPro" id="IPR013325">
    <property type="entry name" value="RNA_pol_sigma_r2"/>
</dbReference>
<evidence type="ECO:0000259" key="7">
    <source>
        <dbReference type="Pfam" id="PF08281"/>
    </source>
</evidence>
<gene>
    <name evidence="8" type="ORF">GCM10007977_079470</name>
</gene>
<proteinExistence type="inferred from homology"/>
<dbReference type="NCBIfam" id="TIGR02983">
    <property type="entry name" value="SigE-fam_strep"/>
    <property type="match status" value="1"/>
</dbReference>
<dbReference type="GO" id="GO:0006352">
    <property type="term" value="P:DNA-templated transcription initiation"/>
    <property type="evidence" value="ECO:0007669"/>
    <property type="project" value="InterPro"/>
</dbReference>
<feature type="domain" description="RNA polymerase sigma-70 region 2" evidence="6">
    <location>
        <begin position="34"/>
        <end position="99"/>
    </location>
</feature>
<comment type="caution">
    <text evidence="8">The sequence shown here is derived from an EMBL/GenBank/DDBJ whole genome shotgun (WGS) entry which is preliminary data.</text>
</comment>
<evidence type="ECO:0000256" key="3">
    <source>
        <dbReference type="ARBA" id="ARBA00023082"/>
    </source>
</evidence>
<keyword evidence="2" id="KW-0805">Transcription regulation</keyword>
<protein>
    <submittedName>
        <fullName evidence="8">RNA polymerase sigma factor</fullName>
    </submittedName>
</protein>
<organism evidence="8 9">
    <name type="scientific">Dactylosporangium sucinum</name>
    <dbReference type="NCBI Taxonomy" id="1424081"/>
    <lineage>
        <taxon>Bacteria</taxon>
        <taxon>Bacillati</taxon>
        <taxon>Actinomycetota</taxon>
        <taxon>Actinomycetes</taxon>
        <taxon>Micromonosporales</taxon>
        <taxon>Micromonosporaceae</taxon>
        <taxon>Dactylosporangium</taxon>
    </lineage>
</organism>
<sequence>MPPDALVAPGTGLSVPVIQRLSKRATVDEFDTFVRARSHALLRTAYLLTGDQHLAEDLVQSALARTHLAWRRLHDTGNAEAYTRKAMYHIQVSWWRRRRVAEVLPGDLPERRGGHASDHSGSTAVRLSLRAALLRLSAKQRAVLVLRFFEDRTETETAELLGVAVGTVKSQTAKALARLRDIAPELADLGPANGVTR</sequence>
<dbReference type="AlphaFoldDB" id="A0A917U8H2"/>
<dbReference type="InterPro" id="IPR039425">
    <property type="entry name" value="RNA_pol_sigma-70-like"/>
</dbReference>
<evidence type="ECO:0000256" key="5">
    <source>
        <dbReference type="ARBA" id="ARBA00023163"/>
    </source>
</evidence>
<evidence type="ECO:0000256" key="1">
    <source>
        <dbReference type="ARBA" id="ARBA00010641"/>
    </source>
</evidence>
<reference evidence="8" key="2">
    <citation type="submission" date="2020-09" db="EMBL/GenBank/DDBJ databases">
        <authorList>
            <person name="Sun Q."/>
            <person name="Ohkuma M."/>
        </authorList>
    </citation>
    <scope>NUCLEOTIDE SEQUENCE</scope>
    <source>
        <strain evidence="8">JCM 19831</strain>
    </source>
</reference>
<dbReference type="Pfam" id="PF08281">
    <property type="entry name" value="Sigma70_r4_2"/>
    <property type="match status" value="1"/>
</dbReference>
<evidence type="ECO:0000256" key="2">
    <source>
        <dbReference type="ARBA" id="ARBA00023015"/>
    </source>
</evidence>
<dbReference type="InterPro" id="IPR013249">
    <property type="entry name" value="RNA_pol_sigma70_r4_t2"/>
</dbReference>
<dbReference type="GO" id="GO:0003677">
    <property type="term" value="F:DNA binding"/>
    <property type="evidence" value="ECO:0007669"/>
    <property type="project" value="UniProtKB-KW"/>
</dbReference>
<evidence type="ECO:0000313" key="8">
    <source>
        <dbReference type="EMBL" id="GGM65990.1"/>
    </source>
</evidence>
<dbReference type="InterPro" id="IPR014325">
    <property type="entry name" value="RNA_pol_sigma-E_actinobac"/>
</dbReference>
<comment type="similarity">
    <text evidence="1">Belongs to the sigma-70 factor family. ECF subfamily.</text>
</comment>
<evidence type="ECO:0000313" key="9">
    <source>
        <dbReference type="Proteomes" id="UP000642070"/>
    </source>
</evidence>
<dbReference type="Pfam" id="PF04542">
    <property type="entry name" value="Sigma70_r2"/>
    <property type="match status" value="1"/>
</dbReference>